<evidence type="ECO:0000259" key="1">
    <source>
        <dbReference type="Pfam" id="PF17667"/>
    </source>
</evidence>
<keyword evidence="3" id="KW-1185">Reference proteome</keyword>
<dbReference type="InterPro" id="IPR040976">
    <property type="entry name" value="Pkinase_fungal"/>
</dbReference>
<organism evidence="2 3">
    <name type="scientific">Blumeria graminis f. sp. tritici</name>
    <dbReference type="NCBI Taxonomy" id="62690"/>
    <lineage>
        <taxon>Eukaryota</taxon>
        <taxon>Fungi</taxon>
        <taxon>Dikarya</taxon>
        <taxon>Ascomycota</taxon>
        <taxon>Pezizomycotina</taxon>
        <taxon>Leotiomycetes</taxon>
        <taxon>Erysiphales</taxon>
        <taxon>Erysiphaceae</taxon>
        <taxon>Blumeria</taxon>
    </lineage>
</organism>
<dbReference type="Pfam" id="PF17667">
    <property type="entry name" value="Pkinase_fungal"/>
    <property type="match status" value="1"/>
</dbReference>
<evidence type="ECO:0000313" key="2">
    <source>
        <dbReference type="EMBL" id="VDB95102.1"/>
    </source>
</evidence>
<evidence type="ECO:0000313" key="3">
    <source>
        <dbReference type="Proteomes" id="UP000324639"/>
    </source>
</evidence>
<accession>A0A9X9MPK0</accession>
<proteinExistence type="predicted"/>
<reference evidence="2 3" key="1">
    <citation type="submission" date="2018-08" db="EMBL/GenBank/DDBJ databases">
        <authorList>
            <person name="Muller C M."/>
        </authorList>
    </citation>
    <scope>NUCLEOTIDE SEQUENCE [LARGE SCALE GENOMIC DNA]</scope>
</reference>
<sequence length="180" mass="20864">MDRCGQNLSLRNMMTTPTDELYINHQLTLTILSPSCCHLETFSTVREYVAGIRDAIIGHCNLHESGMILHDFMAEKIILSKPDKTGVSKGFLVDLDMASLRRNHDDWDYPRAMSDIKKYMALELLQAIDEKENTLKQTYRHHLESFFYVLIVECMSFCRKLAPEHLSYWYSADTTVCLYA</sequence>
<name>A0A9X9MPK0_BLUGR</name>
<dbReference type="PANTHER" id="PTHR38248:SF2">
    <property type="entry name" value="FUNK1 11"/>
    <property type="match status" value="1"/>
</dbReference>
<gene>
    <name evidence="2" type="ORF">BGT96224V316_LOCUS8156</name>
</gene>
<dbReference type="EMBL" id="LR026993">
    <property type="protein sequence ID" value="VDB95102.1"/>
    <property type="molecule type" value="Genomic_DNA"/>
</dbReference>
<dbReference type="AlphaFoldDB" id="A0A9X9MPK0"/>
<feature type="domain" description="Fungal-type protein kinase" evidence="1">
    <location>
        <begin position="22"/>
        <end position="154"/>
    </location>
</feature>
<dbReference type="InterPro" id="IPR011009">
    <property type="entry name" value="Kinase-like_dom_sf"/>
</dbReference>
<protein>
    <submittedName>
        <fullName evidence="2">Bgt-51932</fullName>
    </submittedName>
</protein>
<dbReference type="Proteomes" id="UP000324639">
    <property type="component" value="Chromosome Bgt_-10"/>
</dbReference>
<dbReference type="PANTHER" id="PTHR38248">
    <property type="entry name" value="FUNK1 6"/>
    <property type="match status" value="1"/>
</dbReference>
<dbReference type="SUPFAM" id="SSF56112">
    <property type="entry name" value="Protein kinase-like (PK-like)"/>
    <property type="match status" value="1"/>
</dbReference>